<comment type="caution">
    <text evidence="1">The sequence shown here is derived from an EMBL/GenBank/DDBJ whole genome shotgun (WGS) entry which is preliminary data.</text>
</comment>
<name>A0ABS6G381_9FIRM</name>
<dbReference type="Proteomes" id="UP000779508">
    <property type="component" value="Unassembled WGS sequence"/>
</dbReference>
<protein>
    <submittedName>
        <fullName evidence="1">Aspartyl-phosphate phosphatase Spo0E family protein</fullName>
    </submittedName>
</protein>
<dbReference type="InterPro" id="IPR018540">
    <property type="entry name" value="Spo0E-like"/>
</dbReference>
<accession>A0ABS6G381</accession>
<dbReference type="EMBL" id="JAHLQK010000004">
    <property type="protein sequence ID" value="MBU5676945.1"/>
    <property type="molecule type" value="Genomic_DNA"/>
</dbReference>
<gene>
    <name evidence="1" type="ORF">KQI88_11005</name>
</gene>
<organism evidence="1 2">
    <name type="scientific">Alkaliphilus flagellatus</name>
    <dbReference type="NCBI Taxonomy" id="2841507"/>
    <lineage>
        <taxon>Bacteria</taxon>
        <taxon>Bacillati</taxon>
        <taxon>Bacillota</taxon>
        <taxon>Clostridia</taxon>
        <taxon>Peptostreptococcales</taxon>
        <taxon>Natronincolaceae</taxon>
        <taxon>Alkaliphilus</taxon>
    </lineage>
</organism>
<evidence type="ECO:0000313" key="1">
    <source>
        <dbReference type="EMBL" id="MBU5676945.1"/>
    </source>
</evidence>
<reference evidence="1 2" key="1">
    <citation type="submission" date="2021-06" db="EMBL/GenBank/DDBJ databases">
        <authorList>
            <person name="Sun Q."/>
            <person name="Li D."/>
        </authorList>
    </citation>
    <scope>NUCLEOTIDE SEQUENCE [LARGE SCALE GENOMIC DNA]</scope>
    <source>
        <strain evidence="1 2">MSJ-5</strain>
    </source>
</reference>
<proteinExistence type="predicted"/>
<dbReference type="Pfam" id="PF09388">
    <property type="entry name" value="SpoOE-like"/>
    <property type="match status" value="1"/>
</dbReference>
<evidence type="ECO:0000313" key="2">
    <source>
        <dbReference type="Proteomes" id="UP000779508"/>
    </source>
</evidence>
<keyword evidence="2" id="KW-1185">Reference proteome</keyword>
<dbReference type="RefSeq" id="WP_216417302.1">
    <property type="nucleotide sequence ID" value="NZ_JAHLQK010000004.1"/>
</dbReference>
<sequence length="58" mass="6805">MSVKERLENLKEELNLAIEDTEPLTSKEIVNLSQELDELIVLECRLRLEKYNSSKEDI</sequence>